<accession>A0A2B7X8U7</accession>
<dbReference type="Proteomes" id="UP000224634">
    <property type="component" value="Unassembled WGS sequence"/>
</dbReference>
<dbReference type="Pfam" id="PF04031">
    <property type="entry name" value="Las1"/>
    <property type="match status" value="1"/>
</dbReference>
<evidence type="ECO:0008006" key="4">
    <source>
        <dbReference type="Google" id="ProtNLM"/>
    </source>
</evidence>
<name>A0A2B7X8U7_POLH7</name>
<dbReference type="AlphaFoldDB" id="A0A2B7X8U7"/>
<feature type="region of interest" description="Disordered" evidence="1">
    <location>
        <begin position="346"/>
        <end position="385"/>
    </location>
</feature>
<evidence type="ECO:0000313" key="3">
    <source>
        <dbReference type="Proteomes" id="UP000224634"/>
    </source>
</evidence>
<evidence type="ECO:0000256" key="1">
    <source>
        <dbReference type="SAM" id="MobiDB-lite"/>
    </source>
</evidence>
<dbReference type="PANTHER" id="PTHR15002:SF0">
    <property type="entry name" value="RIBOSOMAL BIOGENESIS PROTEIN LAS1L"/>
    <property type="match status" value="1"/>
</dbReference>
<protein>
    <recommendedName>
        <fullName evidence="4">Cell morphogenesis protein Las1</fullName>
    </recommendedName>
</protein>
<dbReference type="OrthoDB" id="515692at2759"/>
<dbReference type="EMBL" id="PDNA01000190">
    <property type="protein sequence ID" value="PGH05152.1"/>
    <property type="molecule type" value="Genomic_DNA"/>
</dbReference>
<dbReference type="GO" id="GO:0030687">
    <property type="term" value="C:preribosome, large subunit precursor"/>
    <property type="evidence" value="ECO:0007669"/>
    <property type="project" value="TreeGrafter"/>
</dbReference>
<dbReference type="InterPro" id="IPR007174">
    <property type="entry name" value="Las1"/>
</dbReference>
<comment type="caution">
    <text evidence="2">The sequence shown here is derived from an EMBL/GenBank/DDBJ whole genome shotgun (WGS) entry which is preliminary data.</text>
</comment>
<keyword evidence="3" id="KW-1185">Reference proteome</keyword>
<dbReference type="GO" id="GO:0004519">
    <property type="term" value="F:endonuclease activity"/>
    <property type="evidence" value="ECO:0007669"/>
    <property type="project" value="InterPro"/>
</dbReference>
<dbReference type="GO" id="GO:0090730">
    <property type="term" value="C:Las1 complex"/>
    <property type="evidence" value="ECO:0007669"/>
    <property type="project" value="InterPro"/>
</dbReference>
<reference evidence="2 3" key="1">
    <citation type="submission" date="2017-10" db="EMBL/GenBank/DDBJ databases">
        <title>Comparative genomics in systemic dimorphic fungi from Ajellomycetaceae.</title>
        <authorList>
            <person name="Munoz J.F."/>
            <person name="Mcewen J.G."/>
            <person name="Clay O.K."/>
            <person name="Cuomo C.A."/>
        </authorList>
    </citation>
    <scope>NUCLEOTIDE SEQUENCE [LARGE SCALE GENOMIC DNA]</scope>
    <source>
        <strain evidence="2 3">UAMH7299</strain>
    </source>
</reference>
<dbReference type="STRING" id="1447883.A0A2B7X8U7"/>
<evidence type="ECO:0000313" key="2">
    <source>
        <dbReference type="EMBL" id="PGH05152.1"/>
    </source>
</evidence>
<dbReference type="GO" id="GO:0000460">
    <property type="term" value="P:maturation of 5.8S rRNA"/>
    <property type="evidence" value="ECO:0007669"/>
    <property type="project" value="TreeGrafter"/>
</dbReference>
<proteinExistence type="predicted"/>
<organism evidence="2 3">
    <name type="scientific">Polytolypa hystricis (strain UAMH7299)</name>
    <dbReference type="NCBI Taxonomy" id="1447883"/>
    <lineage>
        <taxon>Eukaryota</taxon>
        <taxon>Fungi</taxon>
        <taxon>Dikarya</taxon>
        <taxon>Ascomycota</taxon>
        <taxon>Pezizomycotina</taxon>
        <taxon>Eurotiomycetes</taxon>
        <taxon>Eurotiomycetidae</taxon>
        <taxon>Onygenales</taxon>
        <taxon>Onygenales incertae sedis</taxon>
        <taxon>Polytolypa</taxon>
    </lineage>
</organism>
<sequence length="409" mass="45612">MPRLQFTPWKESSELLSVRNQFYPAPSYEGPDMRAKACSQVWVWKLRGNLPHPVEATALLTDAILHDDASKSSVFSIRATYSAAFCRFVTGLVDSKLYGPKQSMYQKAMNLGLPASFVELRHEATHRELPSLIVLRNAVQRSLDWLWEFYWAGLGEVATVEDSVEPCENERYLKETIRNALRPVALKINGSAESVGKKKVSRQVVSLHDVPELAFICSQQHQVALAQIFVERDMLAPANLIENKMDVVFSVWNDFLLGVSKRHSSFLTALVEEMASLLVTGEDSDRSQDPYCEGIYLWIGHILNSSTWAKVRKQLLTLSYIAAICEHSPGYWSDRLRELLDREGDESGALGGSGRAAASDAMEDAGPSAPQSQAKSSSHLGDMESDGEVLRDFGWSVQGDWKFKPIGIV</sequence>
<gene>
    <name evidence="2" type="ORF">AJ80_08388</name>
</gene>
<dbReference type="GO" id="GO:0000470">
    <property type="term" value="P:maturation of LSU-rRNA"/>
    <property type="evidence" value="ECO:0007669"/>
    <property type="project" value="TreeGrafter"/>
</dbReference>
<dbReference type="PANTHER" id="PTHR15002">
    <property type="entry name" value="RIBOSOMAL BIOGENESIS PROTEIN LAS1L"/>
    <property type="match status" value="1"/>
</dbReference>
<feature type="compositionally biased region" description="Low complexity" evidence="1">
    <location>
        <begin position="367"/>
        <end position="378"/>
    </location>
</feature>